<keyword evidence="1" id="KW-0812">Transmembrane</keyword>
<accession>A0A9W8RXR0</accession>
<feature type="transmembrane region" description="Helical" evidence="1">
    <location>
        <begin position="15"/>
        <end position="38"/>
    </location>
</feature>
<dbReference type="Gene3D" id="1.20.120.1630">
    <property type="match status" value="1"/>
</dbReference>
<keyword evidence="1" id="KW-1133">Transmembrane helix</keyword>
<evidence type="ECO:0008006" key="4">
    <source>
        <dbReference type="Google" id="ProtNLM"/>
    </source>
</evidence>
<gene>
    <name evidence="2" type="ORF">NW762_008302</name>
</gene>
<dbReference type="InterPro" id="IPR010721">
    <property type="entry name" value="UstE-like"/>
</dbReference>
<keyword evidence="3" id="KW-1185">Reference proteome</keyword>
<evidence type="ECO:0000313" key="3">
    <source>
        <dbReference type="Proteomes" id="UP001152049"/>
    </source>
</evidence>
<dbReference type="AlphaFoldDB" id="A0A9W8RXR0"/>
<proteinExistence type="predicted"/>
<organism evidence="2 3">
    <name type="scientific">Fusarium torreyae</name>
    <dbReference type="NCBI Taxonomy" id="1237075"/>
    <lineage>
        <taxon>Eukaryota</taxon>
        <taxon>Fungi</taxon>
        <taxon>Dikarya</taxon>
        <taxon>Ascomycota</taxon>
        <taxon>Pezizomycotina</taxon>
        <taxon>Sordariomycetes</taxon>
        <taxon>Hypocreomycetidae</taxon>
        <taxon>Hypocreales</taxon>
        <taxon>Nectriaceae</taxon>
        <taxon>Fusarium</taxon>
    </lineage>
</organism>
<comment type="caution">
    <text evidence="2">The sequence shown here is derived from an EMBL/GenBank/DDBJ whole genome shotgun (WGS) entry which is preliminary data.</text>
</comment>
<dbReference type="PANTHER" id="PTHR32251:SF15">
    <property type="entry name" value="3-OXO-5-ALPHA-STEROID 4-DEHYDROGENASE (DUF1295)"/>
    <property type="match status" value="1"/>
</dbReference>
<dbReference type="GO" id="GO:0016020">
    <property type="term" value="C:membrane"/>
    <property type="evidence" value="ECO:0007669"/>
    <property type="project" value="TreeGrafter"/>
</dbReference>
<feature type="transmembrane region" description="Helical" evidence="1">
    <location>
        <begin position="142"/>
        <end position="159"/>
    </location>
</feature>
<dbReference type="Proteomes" id="UP001152049">
    <property type="component" value="Unassembled WGS sequence"/>
</dbReference>
<evidence type="ECO:0000313" key="2">
    <source>
        <dbReference type="EMBL" id="KAJ4258161.1"/>
    </source>
</evidence>
<dbReference type="Pfam" id="PF06966">
    <property type="entry name" value="DUF1295"/>
    <property type="match status" value="1"/>
</dbReference>
<sequence>MAGELHDNVSRNKRFNALGVITFVGLRSADVFLQYYLIRHGFATKLIEALGGRAVDTDQVLASTNTGIGLQPYYGIITSMALGSSVKQILTMLIVSEQDTPVSSAVVISFFNTAFNTFNSVLSLWAATTNVAIGPASNPPPTVFIGLGFYLVGILAELVSELQRTAFKKNPANKGKPFSGGLFSLARHINYGGYTIWRAAYAFTAGGWAWGLAVGPFFFYDFASRGVPVLDAYMSKRYGSEWTAIKAKVPYRLIPGVY</sequence>
<dbReference type="PANTHER" id="PTHR32251">
    <property type="entry name" value="3-OXO-5-ALPHA-STEROID 4-DEHYDROGENASE"/>
    <property type="match status" value="1"/>
</dbReference>
<keyword evidence="1" id="KW-0472">Membrane</keyword>
<evidence type="ECO:0000256" key="1">
    <source>
        <dbReference type="SAM" id="Phobius"/>
    </source>
</evidence>
<dbReference type="EMBL" id="JAOQAZ010000016">
    <property type="protein sequence ID" value="KAJ4258161.1"/>
    <property type="molecule type" value="Genomic_DNA"/>
</dbReference>
<protein>
    <recommendedName>
        <fullName evidence="4">Steroid 5-alpha reductase C-terminal domain-containing protein</fullName>
    </recommendedName>
</protein>
<dbReference type="OrthoDB" id="67965at2759"/>
<name>A0A9W8RXR0_9HYPO</name>
<feature type="transmembrane region" description="Helical" evidence="1">
    <location>
        <begin position="102"/>
        <end position="122"/>
    </location>
</feature>
<reference evidence="2" key="1">
    <citation type="submission" date="2022-09" db="EMBL/GenBank/DDBJ databases">
        <title>Fusarium specimens isolated from Avocado Roots.</title>
        <authorList>
            <person name="Stajich J."/>
            <person name="Roper C."/>
            <person name="Heimlech-Rivalta G."/>
        </authorList>
    </citation>
    <scope>NUCLEOTIDE SEQUENCE</scope>
    <source>
        <strain evidence="2">CF00136</strain>
    </source>
</reference>